<dbReference type="EMBL" id="JADEYS010000021">
    <property type="protein sequence ID" value="MBE9399029.1"/>
    <property type="molecule type" value="Genomic_DNA"/>
</dbReference>
<dbReference type="Gene3D" id="3.20.20.450">
    <property type="entry name" value="EAL domain"/>
    <property type="match status" value="1"/>
</dbReference>
<dbReference type="InterPro" id="IPR029787">
    <property type="entry name" value="Nucleotide_cyclase"/>
</dbReference>
<dbReference type="FunFam" id="3.20.20.450:FF:000001">
    <property type="entry name" value="Cyclic di-GMP phosphodiesterase yahA"/>
    <property type="match status" value="1"/>
</dbReference>
<dbReference type="PROSITE" id="PS50883">
    <property type="entry name" value="EAL"/>
    <property type="match status" value="1"/>
</dbReference>
<evidence type="ECO:0000259" key="10">
    <source>
        <dbReference type="PROSITE" id="PS51371"/>
    </source>
</evidence>
<dbReference type="Gene3D" id="3.30.70.270">
    <property type="match status" value="1"/>
</dbReference>
<evidence type="ECO:0000256" key="4">
    <source>
        <dbReference type="ARBA" id="ARBA00051114"/>
    </source>
</evidence>
<dbReference type="SUPFAM" id="SSF54631">
    <property type="entry name" value="CBS-domain pair"/>
    <property type="match status" value="2"/>
</dbReference>
<dbReference type="CDD" id="cd01948">
    <property type="entry name" value="EAL"/>
    <property type="match status" value="1"/>
</dbReference>
<dbReference type="PANTHER" id="PTHR44757">
    <property type="entry name" value="DIGUANYLATE CYCLASE DGCP"/>
    <property type="match status" value="1"/>
</dbReference>
<name>A0A8J7K0G4_9GAMM</name>
<dbReference type="AlphaFoldDB" id="A0A8J7K0G4"/>
<dbReference type="InterPro" id="IPR001633">
    <property type="entry name" value="EAL_dom"/>
</dbReference>
<dbReference type="SUPFAM" id="SSF55785">
    <property type="entry name" value="PYP-like sensor domain (PAS domain)"/>
    <property type="match status" value="1"/>
</dbReference>
<evidence type="ECO:0000256" key="2">
    <source>
        <dbReference type="ARBA" id="ARBA00012282"/>
    </source>
</evidence>
<reference evidence="11" key="1">
    <citation type="submission" date="2020-10" db="EMBL/GenBank/DDBJ databases">
        <title>Bacterium isolated from coastal waters sediment.</title>
        <authorList>
            <person name="Chen R.-J."/>
            <person name="Lu D.-C."/>
            <person name="Zhu K.-L."/>
            <person name="Du Z.-J."/>
        </authorList>
    </citation>
    <scope>NUCLEOTIDE SEQUENCE</scope>
    <source>
        <strain evidence="11">N1Y112</strain>
    </source>
</reference>
<feature type="domain" description="PAS" evidence="6">
    <location>
        <begin position="288"/>
        <end position="333"/>
    </location>
</feature>
<sequence>MDDPNDQSLTGSIKRDVRSIVQHNVVTCPPDFSLQQATREMFDNHCSSVVIVEDGRPIGIWTEADALKINYDHLNQATTLIHELMSTPVSTIALDASLDEATCLFRRNGLRHLVVIDEAEKLSGIITQSDVVIHQDVAYFLRMSEVSTILPQQQPTQVDQLSSLPDAISAMRASQTDCILVTVNEQPVGMLTERDVVRLIALDQLHRPLYEVMSTPLISVSENMSLLSARALMERRHIRHLCVTCADDCVCGVVSFADVLANIEQAYVNRLRDALNNRTADLAQSENSLNMAKALIDASMDGIMVTDENGIILSVNPAFTILTGYSEREALGQRPSLLSSGKQGPDFYQNLWAALKKNGSWQGEIWNRRKNGEVYPEWLTITVVHDARNKRRLYAAIFSDITERKKSEAIIENLAYYDPLTKLPNRQLLFDRLDVAMATAHRMKQGLALLFIDLDLFKRINDTLGHSVGDEVLCEVADRLRRCIREGDTVSRIGGDEMIILMTEMEHTDSIHRVVQRIFRALEESINVAGHELHLTASLGCSIYPEDGTDRDTLLKHADTAMYRAKSNGRNSFQLYSADMNRTSMQRLSLESRLHTALSNNELFLQYQPKLELGSNRIVGMEALLRWNDREQGVIPPDQFIPVAEELGLIGKIGAWALEEACRQCKEWHDAGYADLHMSVNVSPQQFTRRDLADDVEQALGNSGLPPAKLDLEITESCAIQNIDDVLEPLNRLRQQGITVSMDDFGTGYSSLSMLSQLPLDQLKVDRSFISGIPERSQDQELVSTMVLMAHNLGLNVVAEGIETDKQHQYLQQIGCDQGQGFLFNRPLPPEDISKLLIH</sequence>
<dbReference type="NCBIfam" id="TIGR00229">
    <property type="entry name" value="sensory_box"/>
    <property type="match status" value="1"/>
</dbReference>
<comment type="caution">
    <text evidence="11">The sequence shown here is derived from an EMBL/GenBank/DDBJ whole genome shotgun (WGS) entry which is preliminary data.</text>
</comment>
<dbReference type="PROSITE" id="PS50112">
    <property type="entry name" value="PAS"/>
    <property type="match status" value="1"/>
</dbReference>
<accession>A0A8J7K0G4</accession>
<evidence type="ECO:0000256" key="3">
    <source>
        <dbReference type="ARBA" id="ARBA00022636"/>
    </source>
</evidence>
<feature type="domain" description="PAC" evidence="7">
    <location>
        <begin position="361"/>
        <end position="413"/>
    </location>
</feature>
<evidence type="ECO:0000256" key="1">
    <source>
        <dbReference type="ARBA" id="ARBA00001946"/>
    </source>
</evidence>
<dbReference type="InterPro" id="IPR035965">
    <property type="entry name" value="PAS-like_dom_sf"/>
</dbReference>
<dbReference type="SMART" id="SM00267">
    <property type="entry name" value="GGDEF"/>
    <property type="match status" value="1"/>
</dbReference>
<evidence type="ECO:0000259" key="7">
    <source>
        <dbReference type="PROSITE" id="PS50113"/>
    </source>
</evidence>
<evidence type="ECO:0000313" key="11">
    <source>
        <dbReference type="EMBL" id="MBE9399029.1"/>
    </source>
</evidence>
<dbReference type="Gene3D" id="3.30.450.20">
    <property type="entry name" value="PAS domain"/>
    <property type="match status" value="1"/>
</dbReference>
<feature type="domain" description="CBS" evidence="10">
    <location>
        <begin position="213"/>
        <end position="271"/>
    </location>
</feature>
<gene>
    <name evidence="11" type="ORF">IOQ59_17355</name>
</gene>
<dbReference type="InterPro" id="IPR000700">
    <property type="entry name" value="PAS-assoc_C"/>
</dbReference>
<dbReference type="PANTHER" id="PTHR44757:SF2">
    <property type="entry name" value="BIOFILM ARCHITECTURE MAINTENANCE PROTEIN MBAA"/>
    <property type="match status" value="1"/>
</dbReference>
<dbReference type="PROSITE" id="PS51371">
    <property type="entry name" value="CBS"/>
    <property type="match status" value="4"/>
</dbReference>
<feature type="domain" description="CBS" evidence="10">
    <location>
        <begin position="149"/>
        <end position="209"/>
    </location>
</feature>
<feature type="domain" description="EAL" evidence="8">
    <location>
        <begin position="587"/>
        <end position="839"/>
    </location>
</feature>
<dbReference type="InterPro" id="IPR000014">
    <property type="entry name" value="PAS"/>
</dbReference>
<dbReference type="InterPro" id="IPR001610">
    <property type="entry name" value="PAC"/>
</dbReference>
<proteinExistence type="predicted"/>
<organism evidence="11 12">
    <name type="scientific">Pontibacterium sinense</name>
    <dbReference type="NCBI Taxonomy" id="2781979"/>
    <lineage>
        <taxon>Bacteria</taxon>
        <taxon>Pseudomonadati</taxon>
        <taxon>Pseudomonadota</taxon>
        <taxon>Gammaproteobacteria</taxon>
        <taxon>Oceanospirillales</taxon>
        <taxon>Oceanospirillaceae</taxon>
        <taxon>Pontibacterium</taxon>
    </lineage>
</organism>
<dbReference type="InterPro" id="IPR000160">
    <property type="entry name" value="GGDEF_dom"/>
</dbReference>
<dbReference type="CDD" id="cd01949">
    <property type="entry name" value="GGDEF"/>
    <property type="match status" value="1"/>
</dbReference>
<dbReference type="InterPro" id="IPR043128">
    <property type="entry name" value="Rev_trsase/Diguanyl_cyclase"/>
</dbReference>
<dbReference type="SUPFAM" id="SSF141868">
    <property type="entry name" value="EAL domain-like"/>
    <property type="match status" value="1"/>
</dbReference>
<evidence type="ECO:0000259" key="9">
    <source>
        <dbReference type="PROSITE" id="PS50887"/>
    </source>
</evidence>
<dbReference type="NCBIfam" id="TIGR00254">
    <property type="entry name" value="GGDEF"/>
    <property type="match status" value="1"/>
</dbReference>
<dbReference type="Pfam" id="PF13426">
    <property type="entry name" value="PAS_9"/>
    <property type="match status" value="1"/>
</dbReference>
<dbReference type="Proteomes" id="UP000640333">
    <property type="component" value="Unassembled WGS sequence"/>
</dbReference>
<evidence type="ECO:0000313" key="12">
    <source>
        <dbReference type="Proteomes" id="UP000640333"/>
    </source>
</evidence>
<protein>
    <recommendedName>
        <fullName evidence="2">cyclic-guanylate-specific phosphodiesterase</fullName>
        <ecNumber evidence="2">3.1.4.52</ecNumber>
    </recommendedName>
</protein>
<evidence type="ECO:0000259" key="6">
    <source>
        <dbReference type="PROSITE" id="PS50112"/>
    </source>
</evidence>
<dbReference type="RefSeq" id="WP_193954723.1">
    <property type="nucleotide sequence ID" value="NZ_JADEYS010000021.1"/>
</dbReference>
<comment type="catalytic activity">
    <reaction evidence="4">
        <text>3',3'-c-di-GMP + H2O = 5'-phosphoguanylyl(3'-&gt;5')guanosine + H(+)</text>
        <dbReference type="Rhea" id="RHEA:24902"/>
        <dbReference type="ChEBI" id="CHEBI:15377"/>
        <dbReference type="ChEBI" id="CHEBI:15378"/>
        <dbReference type="ChEBI" id="CHEBI:58754"/>
        <dbReference type="ChEBI" id="CHEBI:58805"/>
        <dbReference type="EC" id="3.1.4.52"/>
    </reaction>
    <physiologicalReaction direction="left-to-right" evidence="4">
        <dbReference type="Rhea" id="RHEA:24903"/>
    </physiologicalReaction>
</comment>
<keyword evidence="12" id="KW-1185">Reference proteome</keyword>
<dbReference type="InterPro" id="IPR052155">
    <property type="entry name" value="Biofilm_reg_signaling"/>
</dbReference>
<dbReference type="SMART" id="SM00091">
    <property type="entry name" value="PAS"/>
    <property type="match status" value="1"/>
</dbReference>
<evidence type="ECO:0000259" key="8">
    <source>
        <dbReference type="PROSITE" id="PS50883"/>
    </source>
</evidence>
<dbReference type="PROSITE" id="PS50887">
    <property type="entry name" value="GGDEF"/>
    <property type="match status" value="1"/>
</dbReference>
<dbReference type="EC" id="3.1.4.52" evidence="2"/>
<dbReference type="GO" id="GO:0071111">
    <property type="term" value="F:cyclic-guanylate-specific phosphodiesterase activity"/>
    <property type="evidence" value="ECO:0007669"/>
    <property type="project" value="UniProtKB-EC"/>
</dbReference>
<dbReference type="FunFam" id="3.30.70.270:FF:000001">
    <property type="entry name" value="Diguanylate cyclase domain protein"/>
    <property type="match status" value="1"/>
</dbReference>
<dbReference type="Pfam" id="PF00563">
    <property type="entry name" value="EAL"/>
    <property type="match status" value="1"/>
</dbReference>
<dbReference type="Gene3D" id="3.10.580.10">
    <property type="entry name" value="CBS-domain"/>
    <property type="match status" value="2"/>
</dbReference>
<feature type="domain" description="CBS" evidence="10">
    <location>
        <begin position="85"/>
        <end position="143"/>
    </location>
</feature>
<dbReference type="PROSITE" id="PS50113">
    <property type="entry name" value="PAC"/>
    <property type="match status" value="1"/>
</dbReference>
<dbReference type="SMART" id="SM00086">
    <property type="entry name" value="PAC"/>
    <property type="match status" value="1"/>
</dbReference>
<comment type="cofactor">
    <cofactor evidence="1">
        <name>Mg(2+)</name>
        <dbReference type="ChEBI" id="CHEBI:18420"/>
    </cofactor>
</comment>
<evidence type="ECO:0000256" key="5">
    <source>
        <dbReference type="PROSITE-ProRule" id="PRU00703"/>
    </source>
</evidence>
<dbReference type="CDD" id="cd00130">
    <property type="entry name" value="PAS"/>
    <property type="match status" value="1"/>
</dbReference>
<dbReference type="Pfam" id="PF00571">
    <property type="entry name" value="CBS"/>
    <property type="match status" value="4"/>
</dbReference>
<dbReference type="Pfam" id="PF00990">
    <property type="entry name" value="GGDEF"/>
    <property type="match status" value="1"/>
</dbReference>
<feature type="domain" description="CBS" evidence="10">
    <location>
        <begin position="21"/>
        <end position="78"/>
    </location>
</feature>
<dbReference type="InterPro" id="IPR035919">
    <property type="entry name" value="EAL_sf"/>
</dbReference>
<feature type="domain" description="GGDEF" evidence="9">
    <location>
        <begin position="445"/>
        <end position="578"/>
    </location>
</feature>
<dbReference type="SUPFAM" id="SSF55073">
    <property type="entry name" value="Nucleotide cyclase"/>
    <property type="match status" value="1"/>
</dbReference>
<keyword evidence="3" id="KW-0973">c-di-GMP</keyword>
<dbReference type="InterPro" id="IPR046342">
    <property type="entry name" value="CBS_dom_sf"/>
</dbReference>
<keyword evidence="5" id="KW-0129">CBS domain</keyword>
<dbReference type="SMART" id="SM00116">
    <property type="entry name" value="CBS"/>
    <property type="match status" value="4"/>
</dbReference>
<dbReference type="InterPro" id="IPR000644">
    <property type="entry name" value="CBS_dom"/>
</dbReference>
<dbReference type="GO" id="GO:0071732">
    <property type="term" value="P:cellular response to nitric oxide"/>
    <property type="evidence" value="ECO:0007669"/>
    <property type="project" value="UniProtKB-ARBA"/>
</dbReference>
<dbReference type="SMART" id="SM00052">
    <property type="entry name" value="EAL"/>
    <property type="match status" value="1"/>
</dbReference>